<keyword evidence="1" id="KW-0812">Transmembrane</keyword>
<proteinExistence type="predicted"/>
<feature type="transmembrane region" description="Helical" evidence="1">
    <location>
        <begin position="16"/>
        <end position="34"/>
    </location>
</feature>
<evidence type="ECO:0000313" key="2">
    <source>
        <dbReference type="EMBL" id="SLN47344.1"/>
    </source>
</evidence>
<evidence type="ECO:0000313" key="3">
    <source>
        <dbReference type="Proteomes" id="UP000193778"/>
    </source>
</evidence>
<dbReference type="EMBL" id="FWFP01000005">
    <property type="protein sequence ID" value="SLN47344.1"/>
    <property type="molecule type" value="Genomic_DNA"/>
</dbReference>
<keyword evidence="1" id="KW-1133">Transmembrane helix</keyword>
<name>A0A1X6ZC82_9RHOB</name>
<keyword evidence="1" id="KW-0472">Membrane</keyword>
<organism evidence="2 3">
    <name type="scientific">Ruegeria meonggei</name>
    <dbReference type="NCBI Taxonomy" id="1446476"/>
    <lineage>
        <taxon>Bacteria</taxon>
        <taxon>Pseudomonadati</taxon>
        <taxon>Pseudomonadota</taxon>
        <taxon>Alphaproteobacteria</taxon>
        <taxon>Rhodobacterales</taxon>
        <taxon>Roseobacteraceae</taxon>
        <taxon>Ruegeria</taxon>
    </lineage>
</organism>
<dbReference type="AlphaFoldDB" id="A0A1X6ZC82"/>
<gene>
    <name evidence="2" type="ORF">RUM8411_02238</name>
</gene>
<dbReference type="RefSeq" id="WP_085822735.1">
    <property type="nucleotide sequence ID" value="NZ_FWFP01000005.1"/>
</dbReference>
<keyword evidence="3" id="KW-1185">Reference proteome</keyword>
<protein>
    <submittedName>
        <fullName evidence="2">Uncharacterized protein</fullName>
    </submittedName>
</protein>
<evidence type="ECO:0000256" key="1">
    <source>
        <dbReference type="SAM" id="Phobius"/>
    </source>
</evidence>
<dbReference type="Proteomes" id="UP000193778">
    <property type="component" value="Unassembled WGS sequence"/>
</dbReference>
<sequence length="117" mass="12939">MSFDSPIQTKNRSVPVVRIAALVVIMITAAMVYVRHQNQILLNACANGIDDPEDALVACADAQSAMVVPIPQHVSLIHRHRMRAYMLLKDAEGVLREVDLAIAADPKSEVPLQWKAW</sequence>
<reference evidence="3" key="1">
    <citation type="submission" date="2017-03" db="EMBL/GenBank/DDBJ databases">
        <authorList>
            <person name="Rodrigo-Torres L."/>
            <person name="Arahal R.D."/>
            <person name="Lucena T."/>
        </authorList>
    </citation>
    <scope>NUCLEOTIDE SEQUENCE [LARGE SCALE GENOMIC DNA]</scope>
    <source>
        <strain evidence="3">CECT 8411</strain>
    </source>
</reference>
<accession>A0A1X6ZC82</accession>